<keyword evidence="3" id="KW-0808">Transferase</keyword>
<dbReference type="InterPro" id="IPR002123">
    <property type="entry name" value="Plipid/glycerol_acylTrfase"/>
</dbReference>
<dbReference type="SUPFAM" id="SSF55729">
    <property type="entry name" value="Acyl-CoA N-acyltransferases (Nat)"/>
    <property type="match status" value="1"/>
</dbReference>
<dbReference type="InterPro" id="IPR016181">
    <property type="entry name" value="Acyl_CoA_acyltransferase"/>
</dbReference>
<evidence type="ECO:0000313" key="8">
    <source>
        <dbReference type="Proteomes" id="UP000829476"/>
    </source>
</evidence>
<dbReference type="PANTHER" id="PTHR37323:SF1">
    <property type="entry name" value="L-ORNITHINE N(ALPHA)-ACYLTRANSFERASE"/>
    <property type="match status" value="1"/>
</dbReference>
<organism evidence="7 8">
    <name type="scientific">Zhouia spongiae</name>
    <dbReference type="NCBI Taxonomy" id="2202721"/>
    <lineage>
        <taxon>Bacteria</taxon>
        <taxon>Pseudomonadati</taxon>
        <taxon>Bacteroidota</taxon>
        <taxon>Flavobacteriia</taxon>
        <taxon>Flavobacteriales</taxon>
        <taxon>Flavobacteriaceae</taxon>
        <taxon>Zhouia</taxon>
    </lineage>
</organism>
<keyword evidence="4" id="KW-0443">Lipid metabolism</keyword>
<protein>
    <submittedName>
        <fullName evidence="7">Lysophospholipid acyltransferase family protein</fullName>
    </submittedName>
</protein>
<proteinExistence type="predicted"/>
<evidence type="ECO:0000256" key="3">
    <source>
        <dbReference type="ARBA" id="ARBA00022679"/>
    </source>
</evidence>
<evidence type="ECO:0000259" key="6">
    <source>
        <dbReference type="SMART" id="SM00563"/>
    </source>
</evidence>
<gene>
    <name evidence="7" type="ORF">MQE36_06670</name>
</gene>
<evidence type="ECO:0000256" key="5">
    <source>
        <dbReference type="ARBA" id="ARBA00023315"/>
    </source>
</evidence>
<dbReference type="RefSeq" id="WP_242938393.1">
    <property type="nucleotide sequence ID" value="NZ_CP094326.1"/>
</dbReference>
<feature type="domain" description="Phospholipid/glycerol acyltransferase" evidence="6">
    <location>
        <begin position="81"/>
        <end position="203"/>
    </location>
</feature>
<evidence type="ECO:0000256" key="1">
    <source>
        <dbReference type="ARBA" id="ARBA00005189"/>
    </source>
</evidence>
<dbReference type="Pfam" id="PF19576">
    <property type="entry name" value="Acyltransf_2"/>
    <property type="match status" value="1"/>
</dbReference>
<dbReference type="EMBL" id="CP094326">
    <property type="protein sequence ID" value="UNZ00026.1"/>
    <property type="molecule type" value="Genomic_DNA"/>
</dbReference>
<dbReference type="Gene3D" id="3.40.630.30">
    <property type="match status" value="1"/>
</dbReference>
<dbReference type="InterPro" id="IPR045746">
    <property type="entry name" value="ACT14924-like_Acyltransf_dom"/>
</dbReference>
<reference evidence="7 8" key="1">
    <citation type="journal article" date="2018" name="Int. J. Syst. Evol. Microbiol.">
        <title>Zhouia spongiae sp. nov., isolated from a marine sponge.</title>
        <authorList>
            <person name="Zhuang L."/>
            <person name="Lin B."/>
            <person name="Qin F."/>
            <person name="Luo L."/>
        </authorList>
    </citation>
    <scope>NUCLEOTIDE SEQUENCE [LARGE SCALE GENOMIC DNA]</scope>
    <source>
        <strain evidence="7 8">HN-Y44</strain>
    </source>
</reference>
<evidence type="ECO:0000256" key="2">
    <source>
        <dbReference type="ARBA" id="ARBA00022516"/>
    </source>
</evidence>
<dbReference type="PANTHER" id="PTHR37323">
    <property type="entry name" value="GCN5-RELATED N-ACETYLTRANSFERASE"/>
    <property type="match status" value="1"/>
</dbReference>
<accession>A0ABY3YQB7</accession>
<keyword evidence="8" id="KW-1185">Reference proteome</keyword>
<dbReference type="Pfam" id="PF13444">
    <property type="entry name" value="Acetyltransf_5"/>
    <property type="match status" value="1"/>
</dbReference>
<dbReference type="InterPro" id="IPR052351">
    <property type="entry name" value="Ornithine_N-alpha-AT"/>
</dbReference>
<sequence length="604" mass="69888">MGLVSAKEVARVIKFDKYGFLGTFVGWVLMKTLKISTLNKIYSNNKDKSDLDFLNSILDEFQIRFEIPEEDFKRLPKDGAFVTISNHPLGGIDGILLLKLMLEKRADFKIIANFLLHRIQPLKPYIMPVNPFEDHKDAKSSIAGFKQSLKHLQEGKPLGIFPAGEVSTYRDGKLIVDRPWEEAAMKLIKKAEVPVVPIYFHAKNSRLFYRLSKINDTFRTAKLPSELLTQKNRVIKVRIGRPISVEAQKEHSDLGEFTEFLRRKTYMLSNSYEQRESLLKKVPTSLKIPKSPKAIITPIDKGIISEEIESIRQKDCRLFTSKNYEIFLAAAPDIPNILQELGRLREITFRAVGEGTNNPIDLDQFDEFYHHLFLWDDDAKEVVGAYRMGLGSEIFSKYGIDGFYLQDLFRFEPELYKMMSESIEMGRAFIVKEYQQKPMPLFLLWKGIVHTTLRHPEHKYLIGGVSISNQFSSFSKSLMIEFMKSHYWDPFVAQYVRPKKEFKVQLKDADKDFVFDETEADLNKFDRIIDEVEPGNLRLPVLIKKYIKQNAKVVAFNVDPLFNNSVDGLMYIRIADLPESTVKPVMEEFQEELERKFMNGSSPE</sequence>
<comment type="pathway">
    <text evidence="1">Lipid metabolism.</text>
</comment>
<keyword evidence="5 7" id="KW-0012">Acyltransferase</keyword>
<keyword evidence="2" id="KW-0444">Lipid biosynthesis</keyword>
<evidence type="ECO:0000256" key="4">
    <source>
        <dbReference type="ARBA" id="ARBA00023098"/>
    </source>
</evidence>
<dbReference type="SMART" id="SM00563">
    <property type="entry name" value="PlsC"/>
    <property type="match status" value="1"/>
</dbReference>
<dbReference type="CDD" id="cd07986">
    <property type="entry name" value="LPLAT_ACT14924-like"/>
    <property type="match status" value="1"/>
</dbReference>
<name>A0ABY3YQB7_9FLAO</name>
<dbReference type="Proteomes" id="UP000829476">
    <property type="component" value="Chromosome"/>
</dbReference>
<evidence type="ECO:0000313" key="7">
    <source>
        <dbReference type="EMBL" id="UNZ00026.1"/>
    </source>
</evidence>
<dbReference type="GO" id="GO:0016746">
    <property type="term" value="F:acyltransferase activity"/>
    <property type="evidence" value="ECO:0007669"/>
    <property type="project" value="UniProtKB-KW"/>
</dbReference>